<gene>
    <name evidence="1" type="ORF">METZ01_LOCUS463710</name>
</gene>
<sequence>MRKVRRRKRIVQLCRQRASTFFSAPGKYGTTGPCTRPLHKTMFVFALPVGIFNCNFHLDHFLFDYSLLI</sequence>
<accession>A0A383ASE0</accession>
<name>A0A383ASE0_9ZZZZ</name>
<evidence type="ECO:0000313" key="1">
    <source>
        <dbReference type="EMBL" id="SVE10856.1"/>
    </source>
</evidence>
<dbReference type="AlphaFoldDB" id="A0A383ASE0"/>
<organism evidence="1">
    <name type="scientific">marine metagenome</name>
    <dbReference type="NCBI Taxonomy" id="408172"/>
    <lineage>
        <taxon>unclassified sequences</taxon>
        <taxon>metagenomes</taxon>
        <taxon>ecological metagenomes</taxon>
    </lineage>
</organism>
<reference evidence="1" key="1">
    <citation type="submission" date="2018-05" db="EMBL/GenBank/DDBJ databases">
        <authorList>
            <person name="Lanie J.A."/>
            <person name="Ng W.-L."/>
            <person name="Kazmierczak K.M."/>
            <person name="Andrzejewski T.M."/>
            <person name="Davidsen T.M."/>
            <person name="Wayne K.J."/>
            <person name="Tettelin H."/>
            <person name="Glass J.I."/>
            <person name="Rusch D."/>
            <person name="Podicherti R."/>
            <person name="Tsui H.-C.T."/>
            <person name="Winkler M.E."/>
        </authorList>
    </citation>
    <scope>NUCLEOTIDE SEQUENCE</scope>
</reference>
<proteinExistence type="predicted"/>
<protein>
    <submittedName>
        <fullName evidence="1">Uncharacterized protein</fullName>
    </submittedName>
</protein>
<dbReference type="EMBL" id="UINC01194662">
    <property type="protein sequence ID" value="SVE10856.1"/>
    <property type="molecule type" value="Genomic_DNA"/>
</dbReference>